<dbReference type="HOGENOM" id="CLU_102544_0_0_2"/>
<dbReference type="Pfam" id="PF20046">
    <property type="entry name" value="DUF6448"/>
    <property type="match status" value="1"/>
</dbReference>
<sequence length="170" mass="19489">MTPHCDNMEGPVVKAAELALEMENINYVLPFVKEEFENELKDAFTKTMEVRELSGEAAELADYWFFETAVRLHRLGEGAPYTGLKSAGLDCGPVISRADMAIETEDLDDLRGFLLNFIGEELERRFRCVIFEKDYELNDMVSARAYVNSMLDFILFSHNLYRYVESCGED</sequence>
<dbReference type="RefSeq" id="WP_013826656.1">
    <property type="nucleotide sequence ID" value="NC_015574.1"/>
</dbReference>
<dbReference type="eggNOG" id="arCOG11509">
    <property type="taxonomic scope" value="Archaea"/>
</dbReference>
<evidence type="ECO:0000313" key="2">
    <source>
        <dbReference type="Proteomes" id="UP000009231"/>
    </source>
</evidence>
<organism evidence="1 2">
    <name type="scientific">Methanobacterium paludis (strain DSM 25820 / JCM 18151 / SWAN1)</name>
    <dbReference type="NCBI Taxonomy" id="868131"/>
    <lineage>
        <taxon>Archaea</taxon>
        <taxon>Methanobacteriati</taxon>
        <taxon>Methanobacteriota</taxon>
        <taxon>Methanomada group</taxon>
        <taxon>Methanobacteria</taxon>
        <taxon>Methanobacteriales</taxon>
        <taxon>Methanobacteriaceae</taxon>
        <taxon>Methanobacterium</taxon>
    </lineage>
</organism>
<proteinExistence type="predicted"/>
<gene>
    <name evidence="1" type="ordered locus">MSWAN_2149</name>
</gene>
<dbReference type="OrthoDB" id="146833at2157"/>
<keyword evidence="2" id="KW-1185">Reference proteome</keyword>
<dbReference type="GeneID" id="10669672"/>
<dbReference type="Proteomes" id="UP000009231">
    <property type="component" value="Chromosome"/>
</dbReference>
<accession>F6D3I1</accession>
<reference evidence="1 2" key="1">
    <citation type="journal article" date="2014" name="Int. J. Syst. Evol. Microbiol.">
        <title>Methanobacterium paludis sp. nov. and a novel strain of Methanobacterium lacus isolated from northern peatlands.</title>
        <authorList>
            <person name="Cadillo-Quiroz H."/>
            <person name="Brauer S.L."/>
            <person name="Goodson N."/>
            <person name="Yavitt J.B."/>
            <person name="Zinder S.H."/>
        </authorList>
    </citation>
    <scope>NUCLEOTIDE SEQUENCE [LARGE SCALE GENOMIC DNA]</scope>
    <source>
        <strain evidence="2">DSM 25820 / JCM 18151 / SWAN1</strain>
    </source>
</reference>
<dbReference type="KEGG" id="mew:MSWAN_2149"/>
<dbReference type="EMBL" id="CP002772">
    <property type="protein sequence ID" value="AEG19157.1"/>
    <property type="molecule type" value="Genomic_DNA"/>
</dbReference>
<dbReference type="InterPro" id="IPR045613">
    <property type="entry name" value="DUF6448"/>
</dbReference>
<name>F6D3I1_METPW</name>
<protein>
    <submittedName>
        <fullName evidence="1">Uncharacterized protein</fullName>
    </submittedName>
</protein>
<evidence type="ECO:0000313" key="1">
    <source>
        <dbReference type="EMBL" id="AEG19157.1"/>
    </source>
</evidence>
<dbReference type="AlphaFoldDB" id="F6D3I1"/>
<dbReference type="STRING" id="868131.MSWAN_2149"/>